<dbReference type="KEGG" id="pnp:IJ22_13510"/>
<proteinExistence type="predicted"/>
<protein>
    <submittedName>
        <fullName evidence="1">Uncharacterized protein</fullName>
    </submittedName>
</protein>
<organism evidence="1 2">
    <name type="scientific">Paenibacillus naphthalenovorans</name>
    <dbReference type="NCBI Taxonomy" id="162209"/>
    <lineage>
        <taxon>Bacteria</taxon>
        <taxon>Bacillati</taxon>
        <taxon>Bacillota</taxon>
        <taxon>Bacilli</taxon>
        <taxon>Bacillales</taxon>
        <taxon>Paenibacillaceae</taxon>
        <taxon>Paenibacillus</taxon>
    </lineage>
</organism>
<reference evidence="1 2" key="2">
    <citation type="journal article" date="2016" name="Genome Announc.">
        <title>Complete Genome Sequences of Two Interactive Moderate Thermophiles, Paenibacillus napthalenovorans 32O-Y and Paenibacillus sp. 32O-W.</title>
        <authorList>
            <person name="Butler R.R.III."/>
            <person name="Wang J."/>
            <person name="Stark B.C."/>
            <person name="Pombert J.F."/>
        </authorList>
    </citation>
    <scope>NUCLEOTIDE SEQUENCE [LARGE SCALE GENOMIC DNA]</scope>
    <source>
        <strain evidence="1 2">32O-Y</strain>
    </source>
</reference>
<dbReference type="Proteomes" id="UP000061660">
    <property type="component" value="Chromosome"/>
</dbReference>
<dbReference type="PATRIC" id="fig|162209.4.peg.1430"/>
<dbReference type="EMBL" id="CP013652">
    <property type="protein sequence ID" value="ALS21727.1"/>
    <property type="molecule type" value="Genomic_DNA"/>
</dbReference>
<dbReference type="STRING" id="162209.IJ22_13510"/>
<dbReference type="AlphaFoldDB" id="A0A0U2MVI7"/>
<dbReference type="RefSeq" id="WP_175471989.1">
    <property type="nucleotide sequence ID" value="NZ_FNDY01000012.1"/>
</dbReference>
<accession>A0A0U2MVI7</accession>
<name>A0A0U2MVI7_9BACL</name>
<sequence length="52" mass="5960">METFGRGCLYLVIGFIVVFVFAWITRSTINIPWFILIPLVILAFWIAGKKGK</sequence>
<gene>
    <name evidence="1" type="ORF">IJ22_13510</name>
</gene>
<keyword evidence="2" id="KW-1185">Reference proteome</keyword>
<reference evidence="2" key="1">
    <citation type="submission" date="2015-12" db="EMBL/GenBank/DDBJ databases">
        <title>Complete genome sequences of two moderately thermophilic Paenibacillus species.</title>
        <authorList>
            <person name="Butler R.III."/>
            <person name="Wang J."/>
            <person name="Stark B.C."/>
            <person name="Pombert J.-F."/>
        </authorList>
    </citation>
    <scope>NUCLEOTIDE SEQUENCE [LARGE SCALE GENOMIC DNA]</scope>
    <source>
        <strain evidence="2">32O-Y</strain>
    </source>
</reference>
<evidence type="ECO:0000313" key="1">
    <source>
        <dbReference type="EMBL" id="ALS21727.1"/>
    </source>
</evidence>
<evidence type="ECO:0000313" key="2">
    <source>
        <dbReference type="Proteomes" id="UP000061660"/>
    </source>
</evidence>